<dbReference type="GO" id="GO:0046872">
    <property type="term" value="F:metal ion binding"/>
    <property type="evidence" value="ECO:0007669"/>
    <property type="project" value="UniProtKB-KW"/>
</dbReference>
<feature type="domain" description="Fe2OG dioxygenase" evidence="3">
    <location>
        <begin position="186"/>
        <end position="292"/>
    </location>
</feature>
<dbReference type="FunCoup" id="A0A090M6S2">
    <property type="interactions" value="139"/>
</dbReference>
<dbReference type="OrthoDB" id="288590at2759"/>
<dbReference type="InterPro" id="IPR005123">
    <property type="entry name" value="Oxoglu/Fe-dep_dioxygenase_dom"/>
</dbReference>
<dbReference type="Pfam" id="PF14226">
    <property type="entry name" value="DIOX_N"/>
    <property type="match status" value="1"/>
</dbReference>
<dbReference type="EMBL" id="CAID01000012">
    <property type="protein sequence ID" value="CEF99881.1"/>
    <property type="molecule type" value="Genomic_DNA"/>
</dbReference>
<accession>A0A454XMC8</accession>
<reference evidence="5" key="3">
    <citation type="submission" date="2017-04" db="EMBL/GenBank/DDBJ databases">
        <title>Population genomics of picophytoplankton unveils novel chromosome hypervariability.</title>
        <authorList>
            <consortium name="DOE Joint Genome Institute"/>
            <person name="Blanc-Mathieu R."/>
            <person name="Krasovec M."/>
            <person name="Hebrard M."/>
            <person name="Yau S."/>
            <person name="Desgranges E."/>
            <person name="Martin J."/>
            <person name="Schackwitz W."/>
            <person name="Kuo A."/>
            <person name="Salin G."/>
            <person name="Donnadieu C."/>
            <person name="Desdevises Y."/>
            <person name="Sanchez-Ferandin S."/>
            <person name="Moreau H."/>
            <person name="Rivals E."/>
            <person name="Grigoriev I.V."/>
            <person name="Grimsley N."/>
            <person name="Eyre-Walker A."/>
            <person name="Piganeau G."/>
        </authorList>
    </citation>
    <scope>NUCLEOTIDE SEQUENCE [LARGE SCALE GENOMIC DNA]</scope>
    <source>
        <strain evidence="5">RCC 1115</strain>
    </source>
</reference>
<feature type="region of interest" description="Disordered" evidence="2">
    <location>
        <begin position="1"/>
        <end position="21"/>
    </location>
</feature>
<evidence type="ECO:0000256" key="1">
    <source>
        <dbReference type="RuleBase" id="RU003682"/>
    </source>
</evidence>
<dbReference type="InterPro" id="IPR026992">
    <property type="entry name" value="DIOX_N"/>
</dbReference>
<keyword evidence="1" id="KW-0560">Oxidoreductase</keyword>
<evidence type="ECO:0000313" key="5">
    <source>
        <dbReference type="EMBL" id="OUS43001.1"/>
    </source>
</evidence>
<dbReference type="PROSITE" id="PS51471">
    <property type="entry name" value="FE2OG_OXY"/>
    <property type="match status" value="1"/>
</dbReference>
<keyword evidence="1" id="KW-0479">Metal-binding</keyword>
<keyword evidence="4" id="KW-0223">Dioxygenase</keyword>
<reference evidence="4" key="2">
    <citation type="journal article" date="2014" name="BMC Genomics">
        <title>An improved genome of the model marine alga Ostreococcus tauri unfolds by assessing Illumina de novo assemblies.</title>
        <authorList>
            <person name="Blanc-Mathieu R."/>
            <person name="Verhelst B."/>
            <person name="Derelle E."/>
            <person name="Rombauts S."/>
            <person name="Bouget F.Y."/>
            <person name="Carre I."/>
            <person name="Chateau A."/>
            <person name="Eyre-Walker A."/>
            <person name="Grimsley N."/>
            <person name="Moreau H."/>
            <person name="Piegu B."/>
            <person name="Rivals E."/>
            <person name="Schackwitz W."/>
            <person name="Van de Peer Y."/>
            <person name="Piganeau G."/>
        </authorList>
    </citation>
    <scope>NUCLEOTIDE SEQUENCE</scope>
    <source>
        <strain evidence="4">RCC4221</strain>
    </source>
</reference>
<gene>
    <name evidence="5" type="ORF">BE221DRAFT_194996</name>
    <name evidence="4" type="ORF">OT_ostta12g01700</name>
</gene>
<reference evidence="4 6" key="1">
    <citation type="journal article" date="2006" name="Proc. Natl. Acad. Sci. U.S.A.">
        <title>Genome analysis of the smallest free-living eukaryote Ostreococcus tauri unveils many unique features.</title>
        <authorList>
            <person name="Derelle E."/>
            <person name="Ferraz C."/>
            <person name="Rombauts S."/>
            <person name="Rouze P."/>
            <person name="Worden A.Z."/>
            <person name="Robbens S."/>
            <person name="Partensky F."/>
            <person name="Degroeve S."/>
            <person name="Echeynie S."/>
            <person name="Cooke R."/>
            <person name="Saeys Y."/>
            <person name="Wuyts J."/>
            <person name="Jabbari K."/>
            <person name="Bowler C."/>
            <person name="Panaud O."/>
            <person name="Piegu B."/>
            <person name="Ball S.G."/>
            <person name="Ral J.-P."/>
            <person name="Bouget F.-Y."/>
            <person name="Piganeau G."/>
            <person name="De Baets B."/>
            <person name="Picard A."/>
            <person name="Delseny M."/>
            <person name="Demaille J."/>
            <person name="Van de Peer Y."/>
            <person name="Moreau H."/>
        </authorList>
    </citation>
    <scope>NUCLEOTIDE SEQUENCE [LARGE SCALE GENOMIC DNA]</scope>
    <source>
        <strain evidence="4 6">OTTH0595</strain>
    </source>
</reference>
<keyword evidence="6" id="KW-1185">Reference proteome</keyword>
<dbReference type="PRINTS" id="PR00682">
    <property type="entry name" value="IPNSYNTHASE"/>
</dbReference>
<keyword evidence="1" id="KW-0408">Iron</keyword>
<evidence type="ECO:0000256" key="2">
    <source>
        <dbReference type="SAM" id="MobiDB-lite"/>
    </source>
</evidence>
<sequence length="334" mass="37544">MTMTMRGIDATTNGDDDDVNETEEVPTVSLELYEGDFNEFVVRLGEAYTKYGFVILENHGIPQEMIERAMGRSRAFFECDEVKKKKYTLRGLGGARGYTAFGVEQAKGASKPDLKEFWHLGRDLPPGHKYEASMPPNVDEVVEVEGFSEVNKQIFNALDALGNRVLEALAVHLEQPRDYFSDKTNEGNSILRIIHYPPIPPDAAGRVRAGAHEDINLITLLLGADEGGLQILRKDGKWLDVNPPPGCVTCNIGDMLQRLSNHKLPSTTHRVVNPPVERAHLPRFSMPFFLHPNPDFVIETLESCISDENPNRYPEPISSDDYLQERLREIKLKS</sequence>
<accession>A0A1Y5I0D0</accession>
<dbReference type="InterPro" id="IPR050231">
    <property type="entry name" value="Iron_ascorbate_oxido_reductase"/>
</dbReference>
<dbReference type="Proteomes" id="UP000009170">
    <property type="component" value="Unassembled WGS sequence"/>
</dbReference>
<dbReference type="SUPFAM" id="SSF51197">
    <property type="entry name" value="Clavaminate synthase-like"/>
    <property type="match status" value="1"/>
</dbReference>
<dbReference type="PANTHER" id="PTHR47990">
    <property type="entry name" value="2-OXOGLUTARATE (2OG) AND FE(II)-DEPENDENT OXYGENASE SUPERFAMILY PROTEIN-RELATED"/>
    <property type="match status" value="1"/>
</dbReference>
<dbReference type="AlphaFoldDB" id="A0A090M6S2"/>
<dbReference type="Proteomes" id="UP000195557">
    <property type="component" value="Unassembled WGS sequence"/>
</dbReference>
<evidence type="ECO:0000313" key="4">
    <source>
        <dbReference type="EMBL" id="CEF99881.1"/>
    </source>
</evidence>
<proteinExistence type="inferred from homology"/>
<evidence type="ECO:0000313" key="6">
    <source>
        <dbReference type="Proteomes" id="UP000009170"/>
    </source>
</evidence>
<dbReference type="InParanoid" id="A0A090M6S2"/>
<dbReference type="STRING" id="70448.A0A090M6S2"/>
<name>A0A090M6S2_OSTTA</name>
<protein>
    <submittedName>
        <fullName evidence="5">Oxidoreductase iron/ascorbate family</fullName>
    </submittedName>
    <submittedName>
        <fullName evidence="4">Oxoglutarate/iron-dependent dioxygenase</fullName>
    </submittedName>
</protein>
<dbReference type="Gene3D" id="2.60.120.330">
    <property type="entry name" value="B-lactam Antibiotic, Isopenicillin N Synthase, Chain"/>
    <property type="match status" value="1"/>
</dbReference>
<evidence type="ECO:0000259" key="3">
    <source>
        <dbReference type="PROSITE" id="PS51471"/>
    </source>
</evidence>
<dbReference type="Pfam" id="PF03171">
    <property type="entry name" value="2OG-FeII_Oxy"/>
    <property type="match status" value="1"/>
</dbReference>
<comment type="similarity">
    <text evidence="1">Belongs to the iron/ascorbate-dependent oxidoreductase family.</text>
</comment>
<organism evidence="4 6">
    <name type="scientific">Ostreococcus tauri</name>
    <name type="common">Marine green alga</name>
    <dbReference type="NCBI Taxonomy" id="70448"/>
    <lineage>
        <taxon>Eukaryota</taxon>
        <taxon>Viridiplantae</taxon>
        <taxon>Chlorophyta</taxon>
        <taxon>Mamiellophyceae</taxon>
        <taxon>Mamiellales</taxon>
        <taxon>Bathycoccaceae</taxon>
        <taxon>Ostreococcus</taxon>
    </lineage>
</organism>
<dbReference type="InterPro" id="IPR027443">
    <property type="entry name" value="IPNS-like_sf"/>
</dbReference>
<dbReference type="EMBL" id="KZ155835">
    <property type="protein sequence ID" value="OUS43001.1"/>
    <property type="molecule type" value="Genomic_DNA"/>
</dbReference>
<dbReference type="InterPro" id="IPR044861">
    <property type="entry name" value="IPNS-like_FE2OG_OXY"/>
</dbReference>
<accession>A0A090M6S2</accession>
<dbReference type="GO" id="GO:0051213">
    <property type="term" value="F:dioxygenase activity"/>
    <property type="evidence" value="ECO:0007669"/>
    <property type="project" value="UniProtKB-KW"/>
</dbReference>